<dbReference type="EMBL" id="QNRI01000017">
    <property type="protein sequence ID" value="RBO92040.1"/>
    <property type="molecule type" value="Genomic_DNA"/>
</dbReference>
<evidence type="ECO:0000313" key="2">
    <source>
        <dbReference type="Proteomes" id="UP000252254"/>
    </source>
</evidence>
<reference evidence="1 2" key="1">
    <citation type="submission" date="2018-06" db="EMBL/GenBank/DDBJ databases">
        <title>Genomic Encyclopedia of Type Strains, Phase IV (KMG-IV): sequencing the most valuable type-strain genomes for metagenomic binning, comparative biology and taxonomic classification.</title>
        <authorList>
            <person name="Goeker M."/>
        </authorList>
    </citation>
    <scope>NUCLEOTIDE SEQUENCE [LARGE SCALE GENOMIC DNA]</scope>
    <source>
        <strain evidence="1 2">DSM 15140</strain>
    </source>
</reference>
<comment type="caution">
    <text evidence="1">The sequence shown here is derived from an EMBL/GenBank/DDBJ whole genome shotgun (WGS) entry which is preliminary data.</text>
</comment>
<protein>
    <submittedName>
        <fullName evidence="1">Uncharacterized protein</fullName>
    </submittedName>
</protein>
<keyword evidence="2" id="KW-1185">Reference proteome</keyword>
<dbReference type="OrthoDB" id="5522901at2"/>
<sequence>MKYQQIGKRIGELVDVKNDQYGSSFAKCGDFLKILYPNGIQPNQYKEVLALARTFDKQMRIANGDRGNESAWNDIAGYSILMSGEEVE</sequence>
<organism evidence="1 2">
    <name type="scientific">Paraliobacillus ryukyuensis</name>
    <dbReference type="NCBI Taxonomy" id="200904"/>
    <lineage>
        <taxon>Bacteria</taxon>
        <taxon>Bacillati</taxon>
        <taxon>Bacillota</taxon>
        <taxon>Bacilli</taxon>
        <taxon>Bacillales</taxon>
        <taxon>Bacillaceae</taxon>
        <taxon>Paraliobacillus</taxon>
    </lineage>
</organism>
<gene>
    <name evidence="1" type="ORF">DES48_1174</name>
</gene>
<accession>A0A366DPM0</accession>
<dbReference type="STRING" id="200904.GCA_900168775_03154"/>
<name>A0A366DPM0_9BACI</name>
<dbReference type="RefSeq" id="WP_113870139.1">
    <property type="nucleotide sequence ID" value="NZ_BAABQN010000017.1"/>
</dbReference>
<dbReference type="AlphaFoldDB" id="A0A366DPM0"/>
<proteinExistence type="predicted"/>
<evidence type="ECO:0000313" key="1">
    <source>
        <dbReference type="EMBL" id="RBO92040.1"/>
    </source>
</evidence>
<dbReference type="Proteomes" id="UP000252254">
    <property type="component" value="Unassembled WGS sequence"/>
</dbReference>